<evidence type="ECO:0000256" key="7">
    <source>
        <dbReference type="ARBA" id="ARBA00022827"/>
    </source>
</evidence>
<protein>
    <recommendedName>
        <fullName evidence="12">Methionine synthase reductase</fullName>
        <ecNumber evidence="11">1.16.1.8</ecNumber>
    </recommendedName>
</protein>
<dbReference type="EC" id="1.16.1.8" evidence="11"/>
<dbReference type="Pfam" id="PF00175">
    <property type="entry name" value="NAD_binding_1"/>
    <property type="match status" value="1"/>
</dbReference>
<organism evidence="16 19">
    <name type="scientific">Acanthaster planci</name>
    <name type="common">Crown-of-thorns starfish</name>
    <dbReference type="NCBI Taxonomy" id="133434"/>
    <lineage>
        <taxon>Eukaryota</taxon>
        <taxon>Metazoa</taxon>
        <taxon>Echinodermata</taxon>
        <taxon>Eleutherozoa</taxon>
        <taxon>Asterozoa</taxon>
        <taxon>Asteroidea</taxon>
        <taxon>Valvatacea</taxon>
        <taxon>Valvatida</taxon>
        <taxon>Acanthasteridae</taxon>
        <taxon>Acanthaster</taxon>
    </lineage>
</organism>
<dbReference type="AlphaFoldDB" id="A0A8B7XUJ2"/>
<evidence type="ECO:0000259" key="14">
    <source>
        <dbReference type="PROSITE" id="PS50902"/>
    </source>
</evidence>
<keyword evidence="3" id="KW-0028">Amino-acid biosynthesis</keyword>
<dbReference type="Pfam" id="PF00258">
    <property type="entry name" value="Flavodoxin_1"/>
    <property type="match status" value="1"/>
</dbReference>
<evidence type="ECO:0000256" key="5">
    <source>
        <dbReference type="ARBA" id="ARBA00022643"/>
    </source>
</evidence>
<dbReference type="InterPro" id="IPR023173">
    <property type="entry name" value="NADPH_Cyt_P450_Rdtase_alpha"/>
</dbReference>
<evidence type="ECO:0000256" key="8">
    <source>
        <dbReference type="ARBA" id="ARBA00022857"/>
    </source>
</evidence>
<dbReference type="PROSITE" id="PS51384">
    <property type="entry name" value="FAD_FR"/>
    <property type="match status" value="1"/>
</dbReference>
<dbReference type="PRINTS" id="PR00369">
    <property type="entry name" value="FLAVODOXIN"/>
</dbReference>
<feature type="region of interest" description="Disordered" evidence="13">
    <location>
        <begin position="194"/>
        <end position="256"/>
    </location>
</feature>
<dbReference type="KEGG" id="aplc:110975926"/>
<dbReference type="SUPFAM" id="SSF52343">
    <property type="entry name" value="Ferredoxin reductase-like, C-terminal NADP-linked domain"/>
    <property type="match status" value="1"/>
</dbReference>
<evidence type="ECO:0000313" key="16">
    <source>
        <dbReference type="Proteomes" id="UP000694845"/>
    </source>
</evidence>
<reference evidence="17 18" key="1">
    <citation type="submission" date="2025-04" db="UniProtKB">
        <authorList>
            <consortium name="RefSeq"/>
        </authorList>
    </citation>
    <scope>IDENTIFICATION</scope>
</reference>
<dbReference type="InterPro" id="IPR017927">
    <property type="entry name" value="FAD-bd_FR_type"/>
</dbReference>
<evidence type="ECO:0000259" key="15">
    <source>
        <dbReference type="PROSITE" id="PS51384"/>
    </source>
</evidence>
<dbReference type="InterPro" id="IPR001433">
    <property type="entry name" value="OxRdtase_FAD/NAD-bd"/>
</dbReference>
<feature type="compositionally biased region" description="Basic and acidic residues" evidence="13">
    <location>
        <begin position="223"/>
        <end position="240"/>
    </location>
</feature>
<evidence type="ECO:0000256" key="2">
    <source>
        <dbReference type="ARBA" id="ARBA00001974"/>
    </source>
</evidence>
<dbReference type="InterPro" id="IPR029039">
    <property type="entry name" value="Flavoprotein-like_sf"/>
</dbReference>
<dbReference type="RefSeq" id="XP_022084501.1">
    <property type="nucleotide sequence ID" value="XM_022228809.1"/>
</dbReference>
<dbReference type="Gene3D" id="3.40.50.360">
    <property type="match status" value="1"/>
</dbReference>
<dbReference type="CDD" id="cd06203">
    <property type="entry name" value="methionine_synthase_red"/>
    <property type="match status" value="1"/>
</dbReference>
<gene>
    <name evidence="17 18 19" type="primary">LOC110975926</name>
</gene>
<feature type="compositionally biased region" description="Polar residues" evidence="13">
    <location>
        <begin position="241"/>
        <end position="252"/>
    </location>
</feature>
<dbReference type="Pfam" id="PF00667">
    <property type="entry name" value="FAD_binding_1"/>
    <property type="match status" value="1"/>
</dbReference>
<feature type="compositionally biased region" description="Polar residues" evidence="13">
    <location>
        <begin position="329"/>
        <end position="343"/>
    </location>
</feature>
<dbReference type="Gene3D" id="2.40.30.10">
    <property type="entry name" value="Translation factors"/>
    <property type="match status" value="1"/>
</dbReference>
<dbReference type="InterPro" id="IPR017938">
    <property type="entry name" value="Riboflavin_synthase-like_b-brl"/>
</dbReference>
<evidence type="ECO:0000256" key="13">
    <source>
        <dbReference type="SAM" id="MobiDB-lite"/>
    </source>
</evidence>
<dbReference type="GO" id="GO:0050667">
    <property type="term" value="P:homocysteine metabolic process"/>
    <property type="evidence" value="ECO:0007669"/>
    <property type="project" value="TreeGrafter"/>
</dbReference>
<keyword evidence="6" id="KW-0949">S-adenosyl-L-methionine</keyword>
<dbReference type="FunFam" id="1.20.990.10:FF:000007">
    <property type="entry name" value="Methionine synthase reductase"/>
    <property type="match status" value="1"/>
</dbReference>
<dbReference type="InterPro" id="IPR008254">
    <property type="entry name" value="Flavodoxin/NO_synth"/>
</dbReference>
<dbReference type="RefSeq" id="XP_022084509.1">
    <property type="nucleotide sequence ID" value="XM_022228817.1"/>
</dbReference>
<evidence type="ECO:0000313" key="19">
    <source>
        <dbReference type="RefSeq" id="XP_022084518.1"/>
    </source>
</evidence>
<keyword evidence="16" id="KW-1185">Reference proteome</keyword>
<dbReference type="SUPFAM" id="SSF63380">
    <property type="entry name" value="Riboflavin synthase domain-like"/>
    <property type="match status" value="1"/>
</dbReference>
<dbReference type="Proteomes" id="UP000694845">
    <property type="component" value="Unplaced"/>
</dbReference>
<evidence type="ECO:0000256" key="4">
    <source>
        <dbReference type="ARBA" id="ARBA00022630"/>
    </source>
</evidence>
<evidence type="ECO:0000256" key="12">
    <source>
        <dbReference type="ARBA" id="ARBA00040659"/>
    </source>
</evidence>
<dbReference type="InterPro" id="IPR001709">
    <property type="entry name" value="Flavoprot_Pyr_Nucl_cyt_Rdtase"/>
</dbReference>
<dbReference type="InterPro" id="IPR003097">
    <property type="entry name" value="CysJ-like_FAD-binding"/>
</dbReference>
<feature type="domain" description="FAD-binding FR-type" evidence="15">
    <location>
        <begin position="391"/>
        <end position="656"/>
    </location>
</feature>
<evidence type="ECO:0000256" key="11">
    <source>
        <dbReference type="ARBA" id="ARBA00039088"/>
    </source>
</evidence>
<dbReference type="GO" id="GO:0050660">
    <property type="term" value="F:flavin adenine dinucleotide binding"/>
    <property type="evidence" value="ECO:0007669"/>
    <property type="project" value="TreeGrafter"/>
</dbReference>
<dbReference type="GO" id="GO:0030586">
    <property type="term" value="F:[methionine synthase] reductase (NADPH) activity"/>
    <property type="evidence" value="ECO:0007669"/>
    <property type="project" value="UniProtKB-EC"/>
</dbReference>
<dbReference type="GO" id="GO:0010181">
    <property type="term" value="F:FMN binding"/>
    <property type="evidence" value="ECO:0007669"/>
    <property type="project" value="InterPro"/>
</dbReference>
<dbReference type="PROSITE" id="PS50902">
    <property type="entry name" value="FLAVODOXIN_LIKE"/>
    <property type="match status" value="1"/>
</dbReference>
<keyword evidence="9" id="KW-0560">Oxidoreductase</keyword>
<dbReference type="InterPro" id="IPR001094">
    <property type="entry name" value="Flavdoxin-like"/>
</dbReference>
<evidence type="ECO:0000256" key="3">
    <source>
        <dbReference type="ARBA" id="ARBA00022605"/>
    </source>
</evidence>
<keyword evidence="7" id="KW-0274">FAD</keyword>
<dbReference type="GeneID" id="110975926"/>
<keyword evidence="5" id="KW-0288">FMN</keyword>
<evidence type="ECO:0000313" key="17">
    <source>
        <dbReference type="RefSeq" id="XP_022084501.1"/>
    </source>
</evidence>
<keyword evidence="8" id="KW-0521">NADP</keyword>
<keyword evidence="4" id="KW-0285">Flavoprotein</keyword>
<dbReference type="OrthoDB" id="1856718at2759"/>
<evidence type="ECO:0000256" key="9">
    <source>
        <dbReference type="ARBA" id="ARBA00023002"/>
    </source>
</evidence>
<comment type="cofactor">
    <cofactor evidence="1">
        <name>FMN</name>
        <dbReference type="ChEBI" id="CHEBI:58210"/>
    </cofactor>
</comment>
<dbReference type="GO" id="GO:0009086">
    <property type="term" value="P:methionine biosynthetic process"/>
    <property type="evidence" value="ECO:0007669"/>
    <property type="project" value="UniProtKB-KW"/>
</dbReference>
<evidence type="ECO:0000256" key="6">
    <source>
        <dbReference type="ARBA" id="ARBA00022691"/>
    </source>
</evidence>
<accession>A0A8B7XUJ2</accession>
<evidence type="ECO:0000256" key="10">
    <source>
        <dbReference type="ARBA" id="ARBA00023167"/>
    </source>
</evidence>
<feature type="region of interest" description="Disordered" evidence="13">
    <location>
        <begin position="281"/>
        <end position="343"/>
    </location>
</feature>
<dbReference type="PRINTS" id="PR00371">
    <property type="entry name" value="FPNCR"/>
</dbReference>
<evidence type="ECO:0000313" key="18">
    <source>
        <dbReference type="RefSeq" id="XP_022084509.1"/>
    </source>
</evidence>
<evidence type="ECO:0000256" key="1">
    <source>
        <dbReference type="ARBA" id="ARBA00001917"/>
    </source>
</evidence>
<dbReference type="CTD" id="4552"/>
<dbReference type="FunFam" id="3.40.50.360:FF:000059">
    <property type="entry name" value="5-methyltetrahydrofolate-homocysteine methyltransferase reductase"/>
    <property type="match status" value="1"/>
</dbReference>
<feature type="compositionally biased region" description="Polar residues" evidence="13">
    <location>
        <begin position="281"/>
        <end position="307"/>
    </location>
</feature>
<dbReference type="FunFam" id="3.40.50.80:FF:000001">
    <property type="entry name" value="NADPH--cytochrome P450 reductase 1"/>
    <property type="match status" value="1"/>
</dbReference>
<feature type="domain" description="Flavodoxin-like" evidence="14">
    <location>
        <begin position="9"/>
        <end position="152"/>
    </location>
</feature>
<proteinExistence type="predicted"/>
<feature type="compositionally biased region" description="Basic and acidic residues" evidence="13">
    <location>
        <begin position="312"/>
        <end position="323"/>
    </location>
</feature>
<name>A0A8B7XUJ2_ACAPL</name>
<keyword evidence="10" id="KW-0486">Methionine biosynthesis</keyword>
<dbReference type="PANTHER" id="PTHR19384">
    <property type="entry name" value="NITRIC OXIDE SYNTHASE-RELATED"/>
    <property type="match status" value="1"/>
</dbReference>
<dbReference type="InterPro" id="IPR039261">
    <property type="entry name" value="FNR_nucleotide-bd"/>
</dbReference>
<dbReference type="Gene3D" id="1.20.990.10">
    <property type="entry name" value="NADPH-cytochrome p450 Reductase, Chain A, domain 3"/>
    <property type="match status" value="1"/>
</dbReference>
<dbReference type="PANTHER" id="PTHR19384:SF84">
    <property type="entry name" value="METHIONINE SYNTHASE REDUCTASE"/>
    <property type="match status" value="1"/>
</dbReference>
<sequence>MTKGNQGRFLLVYGSQTGQAKAIAEEIFEMSPNHGLEPEMHCFSMTDKKFSIEKETCIVIVVSTTGDGEPPDTAQKFWRRIKKKTLPSDHLAGVHFTLLGLGDSNYTNFCRNGKNFDQRLEELGASRFYPSGFADDATGLEIVAEPWIEGLYPALRKHLGIDCVSESQTDTSVIATDGTCDSNQGMKVRNEIVDSSDRSSNLMENVQSPTEVKGEEVSSALKSESRTSENAENSSAKERTSNQGFPASSRPSKTPGIAEEMSIKNDANGTASGTIASVINQFSNSPSSKKEPTTSLSGSDDATQQNVVLKRTGGEDTPAKNSDEPIGISGSSSNTESCASLTRSIPPLSESGLTLPVASPAFLEVEFHTEQTLNTDDLPLQGGAPMPSAASSVTMVKFVSATRLTREDAVKTALDLELDISESGIQYQPGDSFSIICPNDSKEVSNLIQRLGLADKADCPLSLQVLSGTKKRRAAIPEYIPTPLCSLRHAFLHCCDIRSPPKKAFLRVLIDHTSDESEKRRLQELCSKQGAGDYGAFIRDPHLSLLDILTAFPSCSPPLSQLFEHLPRLQPRPYSISSSPLVDSNKLHFVFNIVVFSEEQGRNKQREGVCTGWLNHLTKIQHYSDDSLHSQMLQLDIHPEIRIPIFERTNQHFHLPADPTTPIIMIGPGTGVAPFIGFLQHRACMQQTGVCLGPAWLLFGCRHRDRDFLYREVIEGHLSSGILSKLCLSFSRDLIQSVTSEIAGARNVPDVPRYVQDNMRKHATELSQLILEDKAVIYVCGDAKNMAKNVTATWSDIFMQETGRSAYEAACLLATLREEKRYLEDVWT</sequence>
<dbReference type="Gene3D" id="3.40.50.80">
    <property type="entry name" value="Nucleotide-binding domain of ferredoxin-NADP reductase (FNR) module"/>
    <property type="match status" value="1"/>
</dbReference>
<dbReference type="SUPFAM" id="SSF52218">
    <property type="entry name" value="Flavoproteins"/>
    <property type="match status" value="1"/>
</dbReference>
<feature type="compositionally biased region" description="Polar residues" evidence="13">
    <location>
        <begin position="198"/>
        <end position="210"/>
    </location>
</feature>
<dbReference type="GO" id="GO:0005829">
    <property type="term" value="C:cytosol"/>
    <property type="evidence" value="ECO:0007669"/>
    <property type="project" value="TreeGrafter"/>
</dbReference>
<dbReference type="OMA" id="LFFGHQR"/>
<comment type="cofactor">
    <cofactor evidence="2">
        <name>FAD</name>
        <dbReference type="ChEBI" id="CHEBI:57692"/>
    </cofactor>
</comment>
<dbReference type="RefSeq" id="XP_022084518.1">
    <property type="nucleotide sequence ID" value="XM_022228826.1"/>
</dbReference>